<reference evidence="2 3" key="1">
    <citation type="submission" date="2015-07" db="EMBL/GenBank/DDBJ databases">
        <title>The genome of Melipona quadrifasciata.</title>
        <authorList>
            <person name="Pan H."/>
            <person name="Kapheim K."/>
        </authorList>
    </citation>
    <scope>NUCLEOTIDE SEQUENCE [LARGE SCALE GENOMIC DNA]</scope>
    <source>
        <strain evidence="2">0111107301</strain>
        <tissue evidence="2">Whole body</tissue>
    </source>
</reference>
<dbReference type="OrthoDB" id="8196297at2759"/>
<dbReference type="AlphaFoldDB" id="A0A0N0U7H2"/>
<keyword evidence="3" id="KW-1185">Reference proteome</keyword>
<feature type="region of interest" description="Disordered" evidence="1">
    <location>
        <begin position="296"/>
        <end position="344"/>
    </location>
</feature>
<name>A0A0N0U7H2_9HYME</name>
<evidence type="ECO:0000313" key="2">
    <source>
        <dbReference type="EMBL" id="KOX79632.1"/>
    </source>
</evidence>
<gene>
    <name evidence="2" type="ORF">WN51_02898</name>
</gene>
<evidence type="ECO:0000313" key="3">
    <source>
        <dbReference type="Proteomes" id="UP000053105"/>
    </source>
</evidence>
<dbReference type="Proteomes" id="UP000053105">
    <property type="component" value="Unassembled WGS sequence"/>
</dbReference>
<proteinExistence type="predicted"/>
<dbReference type="EMBL" id="KQ435711">
    <property type="protein sequence ID" value="KOX79632.1"/>
    <property type="molecule type" value="Genomic_DNA"/>
</dbReference>
<sequence>MYPWYRDSVAAAAAAGLGGPVGVVGSGFCSTGPGQGGTTIKTETGYSDCMLALDYVQSKHRLNTRDETPSSTRKLYSLEIIALCRWKKEKEEEKNGEINGTTVKCPNEWATLLATQKFISSQKTGLSVAGVSRMTLGTFKNNTCIYLNSIFSTKSQLAGALMTMIERNANNIVATSVPFEQEIDQRYLEKTMERKRTSLAPWSELSDKKPLKVQRPDKKLPGGISPYLQGYCLLHATNTKTSEMRAGYTVRRETRDEQSFTAVRPSIAMDSLRHLAKFCLERSFSKLVLAKSDSLSAKSRASGAGSGEAFHGGTRKSVKESDRSGKGGARVFGKSEVNADGRSS</sequence>
<accession>A0A0N0U7H2</accession>
<organism evidence="2 3">
    <name type="scientific">Melipona quadrifasciata</name>
    <dbReference type="NCBI Taxonomy" id="166423"/>
    <lineage>
        <taxon>Eukaryota</taxon>
        <taxon>Metazoa</taxon>
        <taxon>Ecdysozoa</taxon>
        <taxon>Arthropoda</taxon>
        <taxon>Hexapoda</taxon>
        <taxon>Insecta</taxon>
        <taxon>Pterygota</taxon>
        <taxon>Neoptera</taxon>
        <taxon>Endopterygota</taxon>
        <taxon>Hymenoptera</taxon>
        <taxon>Apocrita</taxon>
        <taxon>Aculeata</taxon>
        <taxon>Apoidea</taxon>
        <taxon>Anthophila</taxon>
        <taxon>Apidae</taxon>
        <taxon>Melipona</taxon>
    </lineage>
</organism>
<evidence type="ECO:0000256" key="1">
    <source>
        <dbReference type="SAM" id="MobiDB-lite"/>
    </source>
</evidence>
<protein>
    <submittedName>
        <fullName evidence="2">Uncharacterized protein</fullName>
    </submittedName>
</protein>